<accession>A0A1N7KPJ9</accession>
<dbReference type="STRING" id="252246.SAMN05421799_10293"/>
<protein>
    <submittedName>
        <fullName evidence="2">Uncharacterized protein</fullName>
    </submittedName>
</protein>
<gene>
    <name evidence="2" type="ORF">SAMN05421799_10293</name>
</gene>
<dbReference type="AlphaFoldDB" id="A0A1N7KPJ9"/>
<proteinExistence type="predicted"/>
<keyword evidence="1" id="KW-1133">Transmembrane helix</keyword>
<feature type="transmembrane region" description="Helical" evidence="1">
    <location>
        <begin position="102"/>
        <end position="128"/>
    </location>
</feature>
<keyword evidence="1" id="KW-0812">Transmembrane</keyword>
<keyword evidence="3" id="KW-1185">Reference proteome</keyword>
<sequence>MPRCAQAERRAAWCCKSAMGPSTRITSMRITSSSGSRQVAARASSRPTCAHGWCPCAQPRSDGFSRSSVKPWTVESCPGTLGMRGEIMRSEARRRVHDDGFVLWYVLACTSGLALLAGATMAAGALALRSEVRNLSFLQCKAIGLALARSAEAALAQGTALPASAQRNVAGHPVVVTSSVSGGQVHVSIRVTEGAVSDTMSFVYDTISHGVVSWQDNGPRSSME</sequence>
<dbReference type="EMBL" id="FTOO01000002">
    <property type="protein sequence ID" value="SIS63484.1"/>
    <property type="molecule type" value="Genomic_DNA"/>
</dbReference>
<keyword evidence="1" id="KW-0472">Membrane</keyword>
<reference evidence="3" key="1">
    <citation type="submission" date="2017-01" db="EMBL/GenBank/DDBJ databases">
        <authorList>
            <person name="Varghese N."/>
            <person name="Submissions S."/>
        </authorList>
    </citation>
    <scope>NUCLEOTIDE SEQUENCE [LARGE SCALE GENOMIC DNA]</scope>
    <source>
        <strain evidence="3">DSM 16176</strain>
    </source>
</reference>
<name>A0A1N7KPJ9_9BACL</name>
<evidence type="ECO:0000256" key="1">
    <source>
        <dbReference type="SAM" id="Phobius"/>
    </source>
</evidence>
<evidence type="ECO:0000313" key="2">
    <source>
        <dbReference type="EMBL" id="SIS63484.1"/>
    </source>
</evidence>
<organism evidence="2 3">
    <name type="scientific">Alicyclobacillus vulcanalis</name>
    <dbReference type="NCBI Taxonomy" id="252246"/>
    <lineage>
        <taxon>Bacteria</taxon>
        <taxon>Bacillati</taxon>
        <taxon>Bacillota</taxon>
        <taxon>Bacilli</taxon>
        <taxon>Bacillales</taxon>
        <taxon>Alicyclobacillaceae</taxon>
        <taxon>Alicyclobacillus</taxon>
    </lineage>
</organism>
<evidence type="ECO:0000313" key="3">
    <source>
        <dbReference type="Proteomes" id="UP000186156"/>
    </source>
</evidence>
<dbReference type="Proteomes" id="UP000186156">
    <property type="component" value="Unassembled WGS sequence"/>
</dbReference>